<evidence type="ECO:0000256" key="1">
    <source>
        <dbReference type="SAM" id="MobiDB-lite"/>
    </source>
</evidence>
<protein>
    <recommendedName>
        <fullName evidence="4">Metallo-beta-lactamase domain-containing protein</fullName>
    </recommendedName>
</protein>
<evidence type="ECO:0000313" key="3">
    <source>
        <dbReference type="Proteomes" id="UP000305948"/>
    </source>
</evidence>
<dbReference type="AlphaFoldDB" id="A0A5C3MXI7"/>
<dbReference type="PANTHER" id="PTHR46018">
    <property type="entry name" value="ZINC PHOSPHODIESTERASE ELAC PROTEIN 1"/>
    <property type="match status" value="1"/>
</dbReference>
<feature type="region of interest" description="Disordered" evidence="1">
    <location>
        <begin position="127"/>
        <end position="168"/>
    </location>
</feature>
<dbReference type="InterPro" id="IPR036866">
    <property type="entry name" value="RibonucZ/Hydroxyglut_hydro"/>
</dbReference>
<dbReference type="OrthoDB" id="527344at2759"/>
<dbReference type="Proteomes" id="UP000305948">
    <property type="component" value="Unassembled WGS sequence"/>
</dbReference>
<accession>A0A5C3MXI7</accession>
<gene>
    <name evidence="2" type="ORF">OE88DRAFT_1661912</name>
</gene>
<feature type="compositionally biased region" description="Basic and acidic residues" evidence="1">
    <location>
        <begin position="145"/>
        <end position="160"/>
    </location>
</feature>
<evidence type="ECO:0000313" key="2">
    <source>
        <dbReference type="EMBL" id="TFK50249.1"/>
    </source>
</evidence>
<keyword evidence="3" id="KW-1185">Reference proteome</keyword>
<reference evidence="2 3" key="1">
    <citation type="journal article" date="2019" name="Nat. Ecol. Evol.">
        <title>Megaphylogeny resolves global patterns of mushroom evolution.</title>
        <authorList>
            <person name="Varga T."/>
            <person name="Krizsan K."/>
            <person name="Foldi C."/>
            <person name="Dima B."/>
            <person name="Sanchez-Garcia M."/>
            <person name="Sanchez-Ramirez S."/>
            <person name="Szollosi G.J."/>
            <person name="Szarkandi J.G."/>
            <person name="Papp V."/>
            <person name="Albert L."/>
            <person name="Andreopoulos W."/>
            <person name="Angelini C."/>
            <person name="Antonin V."/>
            <person name="Barry K.W."/>
            <person name="Bougher N.L."/>
            <person name="Buchanan P."/>
            <person name="Buyck B."/>
            <person name="Bense V."/>
            <person name="Catcheside P."/>
            <person name="Chovatia M."/>
            <person name="Cooper J."/>
            <person name="Damon W."/>
            <person name="Desjardin D."/>
            <person name="Finy P."/>
            <person name="Geml J."/>
            <person name="Haridas S."/>
            <person name="Hughes K."/>
            <person name="Justo A."/>
            <person name="Karasinski D."/>
            <person name="Kautmanova I."/>
            <person name="Kiss B."/>
            <person name="Kocsube S."/>
            <person name="Kotiranta H."/>
            <person name="LaButti K.M."/>
            <person name="Lechner B.E."/>
            <person name="Liimatainen K."/>
            <person name="Lipzen A."/>
            <person name="Lukacs Z."/>
            <person name="Mihaltcheva S."/>
            <person name="Morgado L.N."/>
            <person name="Niskanen T."/>
            <person name="Noordeloos M.E."/>
            <person name="Ohm R.A."/>
            <person name="Ortiz-Santana B."/>
            <person name="Ovrebo C."/>
            <person name="Racz N."/>
            <person name="Riley R."/>
            <person name="Savchenko A."/>
            <person name="Shiryaev A."/>
            <person name="Soop K."/>
            <person name="Spirin V."/>
            <person name="Szebenyi C."/>
            <person name="Tomsovsky M."/>
            <person name="Tulloss R.E."/>
            <person name="Uehling J."/>
            <person name="Grigoriev I.V."/>
            <person name="Vagvolgyi C."/>
            <person name="Papp T."/>
            <person name="Martin F.M."/>
            <person name="Miettinen O."/>
            <person name="Hibbett D.S."/>
            <person name="Nagy L.G."/>
        </authorList>
    </citation>
    <scope>NUCLEOTIDE SEQUENCE [LARGE SCALE GENOMIC DNA]</scope>
    <source>
        <strain evidence="2 3">OMC1185</strain>
    </source>
</reference>
<dbReference type="PANTHER" id="PTHR46018:SF2">
    <property type="entry name" value="ZINC PHOSPHODIESTERASE ELAC PROTEIN 1"/>
    <property type="match status" value="1"/>
</dbReference>
<dbReference type="SUPFAM" id="SSF56281">
    <property type="entry name" value="Metallo-hydrolase/oxidoreductase"/>
    <property type="match status" value="1"/>
</dbReference>
<dbReference type="STRING" id="5364.A0A5C3MXI7"/>
<organism evidence="2 3">
    <name type="scientific">Heliocybe sulcata</name>
    <dbReference type="NCBI Taxonomy" id="5364"/>
    <lineage>
        <taxon>Eukaryota</taxon>
        <taxon>Fungi</taxon>
        <taxon>Dikarya</taxon>
        <taxon>Basidiomycota</taxon>
        <taxon>Agaricomycotina</taxon>
        <taxon>Agaricomycetes</taxon>
        <taxon>Gloeophyllales</taxon>
        <taxon>Gloeophyllaceae</taxon>
        <taxon>Heliocybe</taxon>
    </lineage>
</organism>
<evidence type="ECO:0008006" key="4">
    <source>
        <dbReference type="Google" id="ProtNLM"/>
    </source>
</evidence>
<name>A0A5C3MXI7_9AGAM</name>
<feature type="compositionally biased region" description="Basic and acidic residues" evidence="1">
    <location>
        <begin position="12"/>
        <end position="25"/>
    </location>
</feature>
<proteinExistence type="predicted"/>
<feature type="region of interest" description="Disordered" evidence="1">
    <location>
        <begin position="1"/>
        <end position="25"/>
    </location>
</feature>
<dbReference type="GO" id="GO:0005634">
    <property type="term" value="C:nucleus"/>
    <property type="evidence" value="ECO:0007669"/>
    <property type="project" value="TreeGrafter"/>
</dbReference>
<dbReference type="EMBL" id="ML213514">
    <property type="protein sequence ID" value="TFK50249.1"/>
    <property type="molecule type" value="Genomic_DNA"/>
</dbReference>
<sequence length="273" mass="29699">MNGAGGTVEGVDDTRMQAGEEREPLEIHGPLGTRACIRNGLAYTHTILGSPYVVHEVRFPTDPATQDHTHLAAHSSEVPGRNIAQVDGVWPNIYEDSLVTVSVAPILHSVPCVRYVVTENPVPGKMDPREYIPHLKRTGTPGVDPDTKPGDSYESVEARTRSRGHSTPQMAGAFAMHIRARQLLLNHFSARYPGNDDVDDGARKTMEAIKALAAEKFTWEVVCTRDLRSVDAHPGNPGCHGRTLSLGRGQIGTSLPAWKQGYPYPPSMADITL</sequence>
<dbReference type="GO" id="GO:0042781">
    <property type="term" value="F:3'-tRNA processing endoribonuclease activity"/>
    <property type="evidence" value="ECO:0007669"/>
    <property type="project" value="TreeGrafter"/>
</dbReference>
<dbReference type="Gene3D" id="3.60.15.10">
    <property type="entry name" value="Ribonuclease Z/Hydroxyacylglutathione hydrolase-like"/>
    <property type="match status" value="1"/>
</dbReference>